<sequence length="147" mass="15292">MSRAALWGREPLGARRQLPGLRCEGGTGEGEVEVARTIGDAISNAADACWPGAAPKSAGGYGASGRGTAERCTKRASAGAGGRNRRLDVVQASGRASGAETHARARRAREICYGCGRRPFGWVVSLRCVGEDAGRGLARCRRSGHGR</sequence>
<dbReference type="AlphaFoldDB" id="A0A6A5WVA9"/>
<protein>
    <submittedName>
        <fullName evidence="2">Uncharacterized protein</fullName>
    </submittedName>
</protein>
<name>A0A6A5WVA9_9PLEO</name>
<feature type="region of interest" description="Disordered" evidence="1">
    <location>
        <begin position="56"/>
        <end position="101"/>
    </location>
</feature>
<evidence type="ECO:0000313" key="2">
    <source>
        <dbReference type="EMBL" id="KAF2005058.1"/>
    </source>
</evidence>
<evidence type="ECO:0000256" key="1">
    <source>
        <dbReference type="SAM" id="MobiDB-lite"/>
    </source>
</evidence>
<dbReference type="EMBL" id="ML977564">
    <property type="protein sequence ID" value="KAF2005058.1"/>
    <property type="molecule type" value="Genomic_DNA"/>
</dbReference>
<accession>A0A6A5WVA9</accession>
<dbReference type="Proteomes" id="UP000799779">
    <property type="component" value="Unassembled WGS sequence"/>
</dbReference>
<proteinExistence type="predicted"/>
<gene>
    <name evidence="2" type="ORF">P154DRAFT_571275</name>
</gene>
<evidence type="ECO:0000313" key="3">
    <source>
        <dbReference type="Proteomes" id="UP000799779"/>
    </source>
</evidence>
<organism evidence="2 3">
    <name type="scientific">Amniculicola lignicola CBS 123094</name>
    <dbReference type="NCBI Taxonomy" id="1392246"/>
    <lineage>
        <taxon>Eukaryota</taxon>
        <taxon>Fungi</taxon>
        <taxon>Dikarya</taxon>
        <taxon>Ascomycota</taxon>
        <taxon>Pezizomycotina</taxon>
        <taxon>Dothideomycetes</taxon>
        <taxon>Pleosporomycetidae</taxon>
        <taxon>Pleosporales</taxon>
        <taxon>Amniculicolaceae</taxon>
        <taxon>Amniculicola</taxon>
    </lineage>
</organism>
<reference evidence="2" key="1">
    <citation type="journal article" date="2020" name="Stud. Mycol.">
        <title>101 Dothideomycetes genomes: a test case for predicting lifestyles and emergence of pathogens.</title>
        <authorList>
            <person name="Haridas S."/>
            <person name="Albert R."/>
            <person name="Binder M."/>
            <person name="Bloem J."/>
            <person name="Labutti K."/>
            <person name="Salamov A."/>
            <person name="Andreopoulos B."/>
            <person name="Baker S."/>
            <person name="Barry K."/>
            <person name="Bills G."/>
            <person name="Bluhm B."/>
            <person name="Cannon C."/>
            <person name="Castanera R."/>
            <person name="Culley D."/>
            <person name="Daum C."/>
            <person name="Ezra D."/>
            <person name="Gonzalez J."/>
            <person name="Henrissat B."/>
            <person name="Kuo A."/>
            <person name="Liang C."/>
            <person name="Lipzen A."/>
            <person name="Lutzoni F."/>
            <person name="Magnuson J."/>
            <person name="Mondo S."/>
            <person name="Nolan M."/>
            <person name="Ohm R."/>
            <person name="Pangilinan J."/>
            <person name="Park H.-J."/>
            <person name="Ramirez L."/>
            <person name="Alfaro M."/>
            <person name="Sun H."/>
            <person name="Tritt A."/>
            <person name="Yoshinaga Y."/>
            <person name="Zwiers L.-H."/>
            <person name="Turgeon B."/>
            <person name="Goodwin S."/>
            <person name="Spatafora J."/>
            <person name="Crous P."/>
            <person name="Grigoriev I."/>
        </authorList>
    </citation>
    <scope>NUCLEOTIDE SEQUENCE</scope>
    <source>
        <strain evidence="2">CBS 123094</strain>
    </source>
</reference>
<keyword evidence="3" id="KW-1185">Reference proteome</keyword>